<comment type="similarity">
    <text evidence="1">Belongs to the CGI121/TPRKB family.</text>
</comment>
<reference evidence="2 3" key="1">
    <citation type="submission" date="2014-07" db="EMBL/GenBank/DDBJ databases">
        <title>Methanogenic archaea and the global carbon cycle.</title>
        <authorList>
            <person name="Henriksen J.R."/>
            <person name="Luke J."/>
            <person name="Reinhart S."/>
            <person name="Benedict M.N."/>
            <person name="Youngblut N.D."/>
            <person name="Metcalf M.E."/>
            <person name="Whitaker R.J."/>
            <person name="Metcalf W.W."/>
        </authorList>
    </citation>
    <scope>NUCLEOTIDE SEQUENCE [LARGE SCALE GENOMIC DNA]</scope>
    <source>
        <strain evidence="3">ATCC 43570 / DSM 1825 / OCM 12 / VKM B-1830 / TM-1</strain>
    </source>
</reference>
<dbReference type="STRING" id="523844.MSTHT_1110"/>
<proteinExistence type="inferred from homology"/>
<dbReference type="EMBL" id="CP009501">
    <property type="protein sequence ID" value="AKB12868.1"/>
    <property type="molecule type" value="Genomic_DNA"/>
</dbReference>
<dbReference type="Proteomes" id="UP000066529">
    <property type="component" value="Chromosome"/>
</dbReference>
<dbReference type="InterPro" id="IPR013926">
    <property type="entry name" value="CGI121/TPRKB"/>
</dbReference>
<dbReference type="PATRIC" id="fig|523844.20.peg.1409"/>
<evidence type="ECO:0000313" key="2">
    <source>
        <dbReference type="EMBL" id="AKB12868.1"/>
    </source>
</evidence>
<dbReference type="KEGG" id="mthr:MSTHT_1110"/>
<dbReference type="NCBIfam" id="NF011465">
    <property type="entry name" value="PRK14886.1-1"/>
    <property type="match status" value="1"/>
</dbReference>
<dbReference type="AlphaFoldDB" id="A0A0E3KPH9"/>
<accession>A0A0E3KPH9</accession>
<protein>
    <submittedName>
        <fullName evidence="2">KEOPS complex Cgi121-like subunit</fullName>
    </submittedName>
</protein>
<name>A0A0E3KPH9_METTT</name>
<organism evidence="2 3">
    <name type="scientific">Methanosarcina thermophila (strain ATCC 43570 / DSM 1825 / OCM 12 / VKM B-1830 / TM-1)</name>
    <dbReference type="NCBI Taxonomy" id="523844"/>
    <lineage>
        <taxon>Archaea</taxon>
        <taxon>Methanobacteriati</taxon>
        <taxon>Methanobacteriota</taxon>
        <taxon>Stenosarchaea group</taxon>
        <taxon>Methanomicrobia</taxon>
        <taxon>Methanosarcinales</taxon>
        <taxon>Methanosarcinaceae</taxon>
        <taxon>Methanosarcina</taxon>
    </lineage>
</organism>
<dbReference type="SUPFAM" id="SSF143870">
    <property type="entry name" value="PF0523-like"/>
    <property type="match status" value="1"/>
</dbReference>
<evidence type="ECO:0000313" key="3">
    <source>
        <dbReference type="Proteomes" id="UP000066529"/>
    </source>
</evidence>
<dbReference type="Gene3D" id="3.30.2380.10">
    <property type="entry name" value="CGI121/TPRKB"/>
    <property type="match status" value="1"/>
</dbReference>
<dbReference type="PIRSF" id="PIRSF022062">
    <property type="entry name" value="UCP022062"/>
    <property type="match status" value="1"/>
</dbReference>
<evidence type="ECO:0000256" key="1">
    <source>
        <dbReference type="ARBA" id="ARBA00005546"/>
    </source>
</evidence>
<gene>
    <name evidence="2" type="ORF">MSTHT_1110</name>
</gene>
<dbReference type="InterPro" id="IPR036504">
    <property type="entry name" value="CGI121/TPRKB_sf"/>
</dbReference>
<sequence>MEMQREIQVICGTVSIPKLSDFLKTINSIASENDVIIQGLNADLIAGERHLHYALGKALKAIAAGRNIAKDPGIEIMRYASGERQIERSFSIGLHKGENNAVFVLLGKMDNLVLALSALRKLILEKPCSELLAYSNSKKEKILSQFGISNAEIEASGEEHIPELVIERVALADFVK</sequence>
<dbReference type="HOGENOM" id="CLU_103619_0_0_2"/>
<dbReference type="GeneID" id="41603567"/>
<dbReference type="Pfam" id="PF08617">
    <property type="entry name" value="CGI-121"/>
    <property type="match status" value="1"/>
</dbReference>
<dbReference type="InterPro" id="IPR016799">
    <property type="entry name" value="UCP022062"/>
</dbReference>
<dbReference type="RefSeq" id="WP_374756213.1">
    <property type="nucleotide sequence ID" value="NZ_CP009501.1"/>
</dbReference>